<organism evidence="5 6">
    <name type="scientific">Paracoccus fistulariae</name>
    <dbReference type="NCBI Taxonomy" id="658446"/>
    <lineage>
        <taxon>Bacteria</taxon>
        <taxon>Pseudomonadati</taxon>
        <taxon>Pseudomonadota</taxon>
        <taxon>Alphaproteobacteria</taxon>
        <taxon>Rhodobacterales</taxon>
        <taxon>Paracoccaceae</taxon>
        <taxon>Paracoccus</taxon>
    </lineage>
</organism>
<proteinExistence type="inferred from homology"/>
<feature type="transmembrane region" description="Helical" evidence="3">
    <location>
        <begin position="370"/>
        <end position="392"/>
    </location>
</feature>
<dbReference type="RefSeq" id="WP_271886901.1">
    <property type="nucleotide sequence ID" value="NZ_CP067136.1"/>
</dbReference>
<feature type="domain" description="Protein OrfX2/OrfX3/P47" evidence="4">
    <location>
        <begin position="3"/>
        <end position="278"/>
    </location>
</feature>
<reference evidence="5 6" key="1">
    <citation type="submission" date="2021-01" db="EMBL/GenBank/DDBJ databases">
        <title>Biogeographic distribution of Paracoccus.</title>
        <authorList>
            <person name="Hollensteiner J."/>
            <person name="Leineberger J."/>
            <person name="Brinkhoff T."/>
            <person name="Daniel R."/>
        </authorList>
    </citation>
    <scope>NUCLEOTIDE SEQUENCE [LARGE SCALE GENOMIC DNA]</scope>
    <source>
        <strain evidence="5 6">KCTC 22803</strain>
    </source>
</reference>
<comment type="similarity">
    <text evidence="2">Belongs to the TULIP P47 family.</text>
</comment>
<evidence type="ECO:0000256" key="2">
    <source>
        <dbReference type="ARBA" id="ARBA00035010"/>
    </source>
</evidence>
<keyword evidence="3" id="KW-0472">Membrane</keyword>
<keyword evidence="6" id="KW-1185">Reference proteome</keyword>
<evidence type="ECO:0000313" key="5">
    <source>
        <dbReference type="EMBL" id="WCR07310.1"/>
    </source>
</evidence>
<keyword evidence="1" id="KW-0843">Virulence</keyword>
<keyword evidence="3" id="KW-0812">Transmembrane</keyword>
<dbReference type="InterPro" id="IPR010567">
    <property type="entry name" value="OrfX2/OrfX3/P47"/>
</dbReference>
<evidence type="ECO:0000256" key="3">
    <source>
        <dbReference type="SAM" id="Phobius"/>
    </source>
</evidence>
<evidence type="ECO:0000259" key="4">
    <source>
        <dbReference type="Pfam" id="PF06597"/>
    </source>
</evidence>
<protein>
    <submittedName>
        <fullName evidence="5">TULIP family P47-like protein</fullName>
    </submittedName>
</protein>
<dbReference type="EMBL" id="CP067136">
    <property type="protein sequence ID" value="WCR07310.1"/>
    <property type="molecule type" value="Genomic_DNA"/>
</dbReference>
<dbReference type="Pfam" id="PF06597">
    <property type="entry name" value="Clostridium_P47"/>
    <property type="match status" value="1"/>
</dbReference>
<gene>
    <name evidence="5" type="ORF">JHX87_00125</name>
</gene>
<dbReference type="Proteomes" id="UP001219349">
    <property type="component" value="Chromosome"/>
</dbReference>
<evidence type="ECO:0000256" key="1">
    <source>
        <dbReference type="ARBA" id="ARBA00023026"/>
    </source>
</evidence>
<sequence length="456" mass="47377">MKTYGFDYAYAISWSKINEALKANKAGQGIDLGYNGTDPDSGTDIAITVSPKPYQIVAGGGNSLINLQIEIDEGSLELDGAVVNGSYDLSGVSLIVQVNLGWAESVDGAPNLNGSGSATQLVFSPSQTTDKTSPGYVSAVNVLDPDGQLTGNDGNPDTVAVGLLKQFSVQTLIANRKALSFVFADVAPKPASAGSWLVPAKWLYFNVANKSTDKQALCFLCMLSDTAFPANGAAFDADNLVAGYDTTVLISQNVLFEKAFLPSVKGSFPGGRFTISCSDEICSLKNSDSFTVGKVQTSDYTLEVDSAGTGLAISASGGGPLKFFFGLGKLPNASYSWSTSSNNPLAFSDGAISFIADAHPAINHHETMHWYDWALLVVTGITGAAGLASAIYQAIKGFGDASADMGVGNINTDLTKAFGGNVLNLAALIDWKLAGQSLSLSVAGLDGPLFARGNFS</sequence>
<accession>A0ABY7SJX9</accession>
<keyword evidence="3" id="KW-1133">Transmembrane helix</keyword>
<name>A0ABY7SJX9_9RHOB</name>
<evidence type="ECO:0000313" key="6">
    <source>
        <dbReference type="Proteomes" id="UP001219349"/>
    </source>
</evidence>